<gene>
    <name evidence="18" type="ORF">E4O86_14130</name>
</gene>
<evidence type="ECO:0000256" key="9">
    <source>
        <dbReference type="ARBA" id="ARBA00022741"/>
    </source>
</evidence>
<dbReference type="CDD" id="cd00082">
    <property type="entry name" value="HisKA"/>
    <property type="match status" value="1"/>
</dbReference>
<keyword evidence="14 15" id="KW-0472">Membrane</keyword>
<name>A0A964T5M6_9HYPH</name>
<keyword evidence="4" id="KW-1003">Cell membrane</keyword>
<dbReference type="PROSITE" id="PS50109">
    <property type="entry name" value="HIS_KIN"/>
    <property type="match status" value="1"/>
</dbReference>
<organism evidence="18 19">
    <name type="scientific">Propylenella binzhouense</name>
    <dbReference type="NCBI Taxonomy" id="2555902"/>
    <lineage>
        <taxon>Bacteria</taxon>
        <taxon>Pseudomonadati</taxon>
        <taxon>Pseudomonadota</taxon>
        <taxon>Alphaproteobacteria</taxon>
        <taxon>Hyphomicrobiales</taxon>
        <taxon>Propylenellaceae</taxon>
        <taxon>Propylenella</taxon>
    </lineage>
</organism>
<dbReference type="InterPro" id="IPR003594">
    <property type="entry name" value="HATPase_dom"/>
</dbReference>
<evidence type="ECO:0000256" key="10">
    <source>
        <dbReference type="ARBA" id="ARBA00022777"/>
    </source>
</evidence>
<dbReference type="AlphaFoldDB" id="A0A964T5M6"/>
<accession>A0A964T5M6</accession>
<dbReference type="Gene3D" id="3.30.565.10">
    <property type="entry name" value="Histidine kinase-like ATPase, C-terminal domain"/>
    <property type="match status" value="1"/>
</dbReference>
<evidence type="ECO:0000313" key="18">
    <source>
        <dbReference type="EMBL" id="MYZ48849.1"/>
    </source>
</evidence>
<dbReference type="InterPro" id="IPR036890">
    <property type="entry name" value="HATPase_C_sf"/>
</dbReference>
<evidence type="ECO:0000256" key="5">
    <source>
        <dbReference type="ARBA" id="ARBA00022519"/>
    </source>
</evidence>
<keyword evidence="5" id="KW-0997">Cell inner membrane</keyword>
<keyword evidence="19" id="KW-1185">Reference proteome</keyword>
<sequence>MGDIGTRIQATARPLGRLAGGIAGRAGIVLRPLGRFGGALTRRLPKGLFARSILIVVTPIVLLQSVIAYVFMERHWQMVTRRLSGAVTRDIAAIIEIIETYPQDPRFATISRISAETFNLTISVLPPDPLPPAAPKPFFSLLDRTLSEEITNRIGRPFWIDTVGNSDMVEIRIKLDDHVLRVFAPRHQAYASNSHIFLVWMVVTSLILIAIALLFLRNQIKPILRLAHAAEAFGRGRPVGEFQPRGAREVRQASEAFIDMRERIERHVEQRTIMLSGVSHDLRTILTRFKLELAMLGDGPEIDALRGDVDEMSRMLEDYLAFAKGDAAEPAVAIDIAAELEDIAEAARRSGHAVEITFSGEPTIVARAVAFRRCLANLVGNAGKHASRIRVDAHHEAGWLTIIVDDDGPGIPQQHRESVFRPFYRLDEGRNVDAGGSGLGLTIARDVARSHGGDITLSDSPLGGLRATLRIPA</sequence>
<dbReference type="Pfam" id="PF00512">
    <property type="entry name" value="HisKA"/>
    <property type="match status" value="1"/>
</dbReference>
<evidence type="ECO:0000256" key="13">
    <source>
        <dbReference type="ARBA" id="ARBA00023012"/>
    </source>
</evidence>
<keyword evidence="9" id="KW-0547">Nucleotide-binding</keyword>
<dbReference type="CDD" id="cd06225">
    <property type="entry name" value="HAMP"/>
    <property type="match status" value="1"/>
</dbReference>
<keyword evidence="10" id="KW-0418">Kinase</keyword>
<dbReference type="Gene3D" id="1.10.287.130">
    <property type="match status" value="1"/>
</dbReference>
<keyword evidence="13" id="KW-0902">Two-component regulatory system</keyword>
<evidence type="ECO:0000256" key="11">
    <source>
        <dbReference type="ARBA" id="ARBA00022840"/>
    </source>
</evidence>
<evidence type="ECO:0000256" key="3">
    <source>
        <dbReference type="ARBA" id="ARBA00012438"/>
    </source>
</evidence>
<comment type="catalytic activity">
    <reaction evidence="1">
        <text>ATP + protein L-histidine = ADP + protein N-phospho-L-histidine.</text>
        <dbReference type="EC" id="2.7.13.3"/>
    </reaction>
</comment>
<dbReference type="PROSITE" id="PS50885">
    <property type="entry name" value="HAMP"/>
    <property type="match status" value="1"/>
</dbReference>
<evidence type="ECO:0000256" key="14">
    <source>
        <dbReference type="ARBA" id="ARBA00023136"/>
    </source>
</evidence>
<evidence type="ECO:0000256" key="4">
    <source>
        <dbReference type="ARBA" id="ARBA00022475"/>
    </source>
</evidence>
<dbReference type="InterPro" id="IPR050980">
    <property type="entry name" value="2C_sensor_his_kinase"/>
</dbReference>
<evidence type="ECO:0000256" key="12">
    <source>
        <dbReference type="ARBA" id="ARBA00022989"/>
    </source>
</evidence>
<dbReference type="InterPro" id="IPR003661">
    <property type="entry name" value="HisK_dim/P_dom"/>
</dbReference>
<feature type="transmembrane region" description="Helical" evidence="15">
    <location>
        <begin position="48"/>
        <end position="72"/>
    </location>
</feature>
<dbReference type="InterPro" id="IPR004358">
    <property type="entry name" value="Sig_transdc_His_kin-like_C"/>
</dbReference>
<evidence type="ECO:0000256" key="2">
    <source>
        <dbReference type="ARBA" id="ARBA00004429"/>
    </source>
</evidence>
<dbReference type="SMART" id="SM00304">
    <property type="entry name" value="HAMP"/>
    <property type="match status" value="1"/>
</dbReference>
<comment type="caution">
    <text evidence="18">The sequence shown here is derived from an EMBL/GenBank/DDBJ whole genome shotgun (WGS) entry which is preliminary data.</text>
</comment>
<dbReference type="GO" id="GO:0005524">
    <property type="term" value="F:ATP binding"/>
    <property type="evidence" value="ECO:0007669"/>
    <property type="project" value="UniProtKB-KW"/>
</dbReference>
<feature type="transmembrane region" description="Helical" evidence="15">
    <location>
        <begin position="196"/>
        <end position="216"/>
    </location>
</feature>
<dbReference type="SUPFAM" id="SSF55874">
    <property type="entry name" value="ATPase domain of HSP90 chaperone/DNA topoisomerase II/histidine kinase"/>
    <property type="match status" value="1"/>
</dbReference>
<evidence type="ECO:0000256" key="15">
    <source>
        <dbReference type="SAM" id="Phobius"/>
    </source>
</evidence>
<dbReference type="PRINTS" id="PR00344">
    <property type="entry name" value="BCTRLSENSOR"/>
</dbReference>
<dbReference type="Pfam" id="PF00672">
    <property type="entry name" value="HAMP"/>
    <property type="match status" value="1"/>
</dbReference>
<dbReference type="GO" id="GO:0000155">
    <property type="term" value="F:phosphorelay sensor kinase activity"/>
    <property type="evidence" value="ECO:0007669"/>
    <property type="project" value="InterPro"/>
</dbReference>
<proteinExistence type="predicted"/>
<dbReference type="PANTHER" id="PTHR44936:SF5">
    <property type="entry name" value="SENSOR HISTIDINE KINASE ENVZ"/>
    <property type="match status" value="1"/>
</dbReference>
<reference evidence="18" key="1">
    <citation type="submission" date="2019-03" db="EMBL/GenBank/DDBJ databases">
        <title>Afifella sp. nov., isolated from activated sludge.</title>
        <authorList>
            <person name="Li Q."/>
            <person name="Liu Y."/>
        </authorList>
    </citation>
    <scope>NUCLEOTIDE SEQUENCE</scope>
    <source>
        <strain evidence="18">L72</strain>
    </source>
</reference>
<evidence type="ECO:0000256" key="6">
    <source>
        <dbReference type="ARBA" id="ARBA00022553"/>
    </source>
</evidence>
<dbReference type="GO" id="GO:0005886">
    <property type="term" value="C:plasma membrane"/>
    <property type="evidence" value="ECO:0007669"/>
    <property type="project" value="UniProtKB-SubCell"/>
</dbReference>
<keyword evidence="11" id="KW-0067">ATP-binding</keyword>
<protein>
    <recommendedName>
        <fullName evidence="3">histidine kinase</fullName>
        <ecNumber evidence="3">2.7.13.3</ecNumber>
    </recommendedName>
</protein>
<dbReference type="SUPFAM" id="SSF47384">
    <property type="entry name" value="Homodimeric domain of signal transducing histidine kinase"/>
    <property type="match status" value="1"/>
</dbReference>
<feature type="domain" description="Histidine kinase" evidence="16">
    <location>
        <begin position="277"/>
        <end position="473"/>
    </location>
</feature>
<evidence type="ECO:0000256" key="8">
    <source>
        <dbReference type="ARBA" id="ARBA00022692"/>
    </source>
</evidence>
<dbReference type="SMART" id="SM00388">
    <property type="entry name" value="HisKA"/>
    <property type="match status" value="1"/>
</dbReference>
<dbReference type="EC" id="2.7.13.3" evidence="3"/>
<dbReference type="Proteomes" id="UP000773614">
    <property type="component" value="Unassembled WGS sequence"/>
</dbReference>
<keyword evidence="6" id="KW-0597">Phosphoprotein</keyword>
<evidence type="ECO:0000313" key="19">
    <source>
        <dbReference type="Proteomes" id="UP000773614"/>
    </source>
</evidence>
<dbReference type="InterPro" id="IPR003660">
    <property type="entry name" value="HAMP_dom"/>
</dbReference>
<evidence type="ECO:0000256" key="7">
    <source>
        <dbReference type="ARBA" id="ARBA00022679"/>
    </source>
</evidence>
<feature type="domain" description="HAMP" evidence="17">
    <location>
        <begin position="217"/>
        <end position="269"/>
    </location>
</feature>
<keyword evidence="8 15" id="KW-0812">Transmembrane</keyword>
<keyword evidence="12 15" id="KW-1133">Transmembrane helix</keyword>
<dbReference type="InterPro" id="IPR036097">
    <property type="entry name" value="HisK_dim/P_sf"/>
</dbReference>
<dbReference type="PANTHER" id="PTHR44936">
    <property type="entry name" value="SENSOR PROTEIN CREC"/>
    <property type="match status" value="1"/>
</dbReference>
<dbReference type="OrthoDB" id="9804645at2"/>
<evidence type="ECO:0000259" key="17">
    <source>
        <dbReference type="PROSITE" id="PS50885"/>
    </source>
</evidence>
<dbReference type="EMBL" id="SPKJ01000050">
    <property type="protein sequence ID" value="MYZ48849.1"/>
    <property type="molecule type" value="Genomic_DNA"/>
</dbReference>
<keyword evidence="7" id="KW-0808">Transferase</keyword>
<evidence type="ECO:0000256" key="1">
    <source>
        <dbReference type="ARBA" id="ARBA00000085"/>
    </source>
</evidence>
<dbReference type="SMART" id="SM00387">
    <property type="entry name" value="HATPase_c"/>
    <property type="match status" value="1"/>
</dbReference>
<dbReference type="Pfam" id="PF02518">
    <property type="entry name" value="HATPase_c"/>
    <property type="match status" value="1"/>
</dbReference>
<comment type="subcellular location">
    <subcellularLocation>
        <location evidence="2">Cell inner membrane</location>
        <topology evidence="2">Multi-pass membrane protein</topology>
    </subcellularLocation>
</comment>
<evidence type="ECO:0000259" key="16">
    <source>
        <dbReference type="PROSITE" id="PS50109"/>
    </source>
</evidence>
<dbReference type="InterPro" id="IPR005467">
    <property type="entry name" value="His_kinase_dom"/>
</dbReference>